<evidence type="ECO:0000313" key="1">
    <source>
        <dbReference type="EMBL" id="CEG05510.1"/>
    </source>
</evidence>
<dbReference type="AlphaFoldDB" id="A0A090MII5"/>
<protein>
    <submittedName>
        <fullName evidence="1">WGS project CBMI000000000 data, contig CS3069_c004248</fullName>
    </submittedName>
</protein>
<name>A0A090MII5_9HYPO</name>
<comment type="caution">
    <text evidence="1">The sequence shown here is derived from an EMBL/GenBank/DDBJ whole genome shotgun (WGS) entry which is preliminary data.</text>
</comment>
<organism evidence="1">
    <name type="scientific">Fusarium clavum</name>
    <dbReference type="NCBI Taxonomy" id="2594811"/>
    <lineage>
        <taxon>Eukaryota</taxon>
        <taxon>Fungi</taxon>
        <taxon>Dikarya</taxon>
        <taxon>Ascomycota</taxon>
        <taxon>Pezizomycotina</taxon>
        <taxon>Sordariomycetes</taxon>
        <taxon>Hypocreomycetidae</taxon>
        <taxon>Hypocreales</taxon>
        <taxon>Nectriaceae</taxon>
        <taxon>Fusarium</taxon>
        <taxon>Fusarium incarnatum-equiseti species complex</taxon>
    </lineage>
</organism>
<accession>A0A090MII5</accession>
<sequence>MSWQLYGTDTQAEHIQSVGFPESQEHLALVQLARINLDLEPTASSLTMLSTSLMGPGVLYITYSNQQLANS</sequence>
<proteinExistence type="predicted"/>
<dbReference type="EMBL" id="CBMI010004246">
    <property type="protein sequence ID" value="CEG05510.1"/>
    <property type="molecule type" value="Genomic_DNA"/>
</dbReference>
<reference evidence="1" key="1">
    <citation type="submission" date="2013-05" db="EMBL/GenBank/DDBJ databases">
        <title>Draft genome sequences of six wheat associated Fusarium spp. isolates.</title>
        <authorList>
            <person name="Moolhuijzen P.M."/>
            <person name="Manners J.M."/>
            <person name="Wilcox S."/>
            <person name="Bellgard M.I."/>
            <person name="Gardiner D.M."/>
        </authorList>
    </citation>
    <scope>NUCLEOTIDE SEQUENCE</scope>
    <source>
        <strain evidence="1">CS3069</strain>
    </source>
</reference>
<gene>
    <name evidence="1" type="ORF">BN850_0118890</name>
</gene>